<feature type="transmembrane region" description="Helical" evidence="6">
    <location>
        <begin position="65"/>
        <end position="88"/>
    </location>
</feature>
<accession>A0A1G2HU86</accession>
<evidence type="ECO:0000256" key="2">
    <source>
        <dbReference type="ARBA" id="ARBA00009773"/>
    </source>
</evidence>
<dbReference type="GO" id="GO:0055085">
    <property type="term" value="P:transmembrane transport"/>
    <property type="evidence" value="ECO:0007669"/>
    <property type="project" value="TreeGrafter"/>
</dbReference>
<organism evidence="7 8">
    <name type="scientific">Candidatus Staskawiczbacteria bacterium RIFCSPHIGHO2_02_FULL_33_16</name>
    <dbReference type="NCBI Taxonomy" id="1802204"/>
    <lineage>
        <taxon>Bacteria</taxon>
        <taxon>Candidatus Staskawicziibacteriota</taxon>
    </lineage>
</organism>
<keyword evidence="5 6" id="KW-0472">Membrane</keyword>
<feature type="transmembrane region" description="Helical" evidence="6">
    <location>
        <begin position="35"/>
        <end position="53"/>
    </location>
</feature>
<evidence type="ECO:0000256" key="6">
    <source>
        <dbReference type="SAM" id="Phobius"/>
    </source>
</evidence>
<evidence type="ECO:0000256" key="5">
    <source>
        <dbReference type="ARBA" id="ARBA00023136"/>
    </source>
</evidence>
<proteinExistence type="inferred from homology"/>
<evidence type="ECO:0008006" key="9">
    <source>
        <dbReference type="Google" id="ProtNLM"/>
    </source>
</evidence>
<dbReference type="PANTHER" id="PTHR21716:SF62">
    <property type="entry name" value="TRANSPORT PROTEIN YDBI-RELATED"/>
    <property type="match status" value="1"/>
</dbReference>
<reference evidence="7 8" key="1">
    <citation type="journal article" date="2016" name="Nat. Commun.">
        <title>Thousands of microbial genomes shed light on interconnected biogeochemical processes in an aquifer system.</title>
        <authorList>
            <person name="Anantharaman K."/>
            <person name="Brown C.T."/>
            <person name="Hug L.A."/>
            <person name="Sharon I."/>
            <person name="Castelle C.J."/>
            <person name="Probst A.J."/>
            <person name="Thomas B.C."/>
            <person name="Singh A."/>
            <person name="Wilkins M.J."/>
            <person name="Karaoz U."/>
            <person name="Brodie E.L."/>
            <person name="Williams K.H."/>
            <person name="Hubbard S.S."/>
            <person name="Banfield J.F."/>
        </authorList>
    </citation>
    <scope>NUCLEOTIDE SEQUENCE [LARGE SCALE GENOMIC DNA]</scope>
</reference>
<feature type="transmembrane region" description="Helical" evidence="6">
    <location>
        <begin position="140"/>
        <end position="163"/>
    </location>
</feature>
<dbReference type="AlphaFoldDB" id="A0A1G2HU86"/>
<feature type="transmembrane region" description="Helical" evidence="6">
    <location>
        <begin position="260"/>
        <end position="276"/>
    </location>
</feature>
<protein>
    <recommendedName>
        <fullName evidence="9">AI-2E family transporter</fullName>
    </recommendedName>
</protein>
<keyword evidence="4 6" id="KW-1133">Transmembrane helix</keyword>
<dbReference type="PANTHER" id="PTHR21716">
    <property type="entry name" value="TRANSMEMBRANE PROTEIN"/>
    <property type="match status" value="1"/>
</dbReference>
<sequence>MTEQTLDISWKTILKILIAGFILYMLFLVKDIVIWFFFALIISLLVEPVINFLRRLHFPKVIAVVLVYLSIFGLLGLMIYLTAPIFIFEINQLSQNIPDYFEKLNPVFKNLGIDVAKNFEDFSANLISGLQESSINIIKAISVFFGGLTSTVLIFVFAFYISLEEKGPERFLSLLVPKKYEGYIVNIFERSQFQVSGWFGARILACIFVGIASFIVFFLFGIKYAFILSLISGVLTLVPFIGPLVTALLALLFVGASNSWFLAAYVVVALYIIQVIENNIVTPLLMKKFLDLPPILVLISLLIGGTIFGFLGMIFAVPVFGIVYQFSREFLIKKREENNY</sequence>
<evidence type="ECO:0000313" key="7">
    <source>
        <dbReference type="EMBL" id="OGZ66074.1"/>
    </source>
</evidence>
<evidence type="ECO:0000256" key="1">
    <source>
        <dbReference type="ARBA" id="ARBA00004141"/>
    </source>
</evidence>
<keyword evidence="3 6" id="KW-0812">Transmembrane</keyword>
<dbReference type="GO" id="GO:0016020">
    <property type="term" value="C:membrane"/>
    <property type="evidence" value="ECO:0007669"/>
    <property type="project" value="UniProtKB-SubCell"/>
</dbReference>
<evidence type="ECO:0000256" key="3">
    <source>
        <dbReference type="ARBA" id="ARBA00022692"/>
    </source>
</evidence>
<comment type="similarity">
    <text evidence="2">Belongs to the autoinducer-2 exporter (AI-2E) (TC 2.A.86) family.</text>
</comment>
<dbReference type="EMBL" id="MHOQ01000033">
    <property type="protein sequence ID" value="OGZ66074.1"/>
    <property type="molecule type" value="Genomic_DNA"/>
</dbReference>
<evidence type="ECO:0000256" key="4">
    <source>
        <dbReference type="ARBA" id="ARBA00022989"/>
    </source>
</evidence>
<feature type="transmembrane region" description="Helical" evidence="6">
    <location>
        <begin position="226"/>
        <end position="253"/>
    </location>
</feature>
<evidence type="ECO:0000313" key="8">
    <source>
        <dbReference type="Proteomes" id="UP000179183"/>
    </source>
</evidence>
<feature type="transmembrane region" description="Helical" evidence="6">
    <location>
        <begin position="12"/>
        <end position="29"/>
    </location>
</feature>
<name>A0A1G2HU86_9BACT</name>
<comment type="caution">
    <text evidence="7">The sequence shown here is derived from an EMBL/GenBank/DDBJ whole genome shotgun (WGS) entry which is preliminary data.</text>
</comment>
<dbReference type="Pfam" id="PF01594">
    <property type="entry name" value="AI-2E_transport"/>
    <property type="match status" value="1"/>
</dbReference>
<dbReference type="Proteomes" id="UP000179183">
    <property type="component" value="Unassembled WGS sequence"/>
</dbReference>
<feature type="transmembrane region" description="Helical" evidence="6">
    <location>
        <begin position="199"/>
        <end position="220"/>
    </location>
</feature>
<dbReference type="InterPro" id="IPR002549">
    <property type="entry name" value="AI-2E-like"/>
</dbReference>
<feature type="transmembrane region" description="Helical" evidence="6">
    <location>
        <begin position="296"/>
        <end position="324"/>
    </location>
</feature>
<comment type="subcellular location">
    <subcellularLocation>
        <location evidence="1">Membrane</location>
        <topology evidence="1">Multi-pass membrane protein</topology>
    </subcellularLocation>
</comment>
<gene>
    <name evidence="7" type="ORF">A3D34_02745</name>
</gene>